<dbReference type="PROSITE" id="PS50011">
    <property type="entry name" value="PROTEIN_KINASE_DOM"/>
    <property type="match status" value="1"/>
</dbReference>
<dbReference type="InterPro" id="IPR011990">
    <property type="entry name" value="TPR-like_helical_dom_sf"/>
</dbReference>
<dbReference type="PANTHER" id="PTHR43289">
    <property type="entry name" value="MITOGEN-ACTIVATED PROTEIN KINASE KINASE KINASE 20-RELATED"/>
    <property type="match status" value="1"/>
</dbReference>
<gene>
    <name evidence="8" type="ORF">POL25_01935</name>
</gene>
<evidence type="ECO:0000259" key="7">
    <source>
        <dbReference type="PROSITE" id="PS50011"/>
    </source>
</evidence>
<dbReference type="Pfam" id="PF00069">
    <property type="entry name" value="Pkinase"/>
    <property type="match status" value="1"/>
</dbReference>
<dbReference type="InterPro" id="IPR011009">
    <property type="entry name" value="Kinase-like_dom_sf"/>
</dbReference>
<evidence type="ECO:0000256" key="1">
    <source>
        <dbReference type="ARBA" id="ARBA00022679"/>
    </source>
</evidence>
<evidence type="ECO:0000256" key="5">
    <source>
        <dbReference type="PROSITE-ProRule" id="PRU10141"/>
    </source>
</evidence>
<proteinExistence type="predicted"/>
<evidence type="ECO:0000313" key="8">
    <source>
        <dbReference type="EMBL" id="MDC0715631.1"/>
    </source>
</evidence>
<protein>
    <submittedName>
        <fullName evidence="8">Protein kinase</fullName>
    </submittedName>
</protein>
<dbReference type="Gene3D" id="3.30.200.20">
    <property type="entry name" value="Phosphorylase Kinase, domain 1"/>
    <property type="match status" value="1"/>
</dbReference>
<dbReference type="PANTHER" id="PTHR43289:SF6">
    <property type="entry name" value="SERINE_THREONINE-PROTEIN KINASE NEKL-3"/>
    <property type="match status" value="1"/>
</dbReference>
<dbReference type="SUPFAM" id="SSF48452">
    <property type="entry name" value="TPR-like"/>
    <property type="match status" value="2"/>
</dbReference>
<dbReference type="EMBL" id="JAQNDL010000001">
    <property type="protein sequence ID" value="MDC0715631.1"/>
    <property type="molecule type" value="Genomic_DNA"/>
</dbReference>
<evidence type="ECO:0000313" key="9">
    <source>
        <dbReference type="Proteomes" id="UP001221686"/>
    </source>
</evidence>
<dbReference type="InterPro" id="IPR017441">
    <property type="entry name" value="Protein_kinase_ATP_BS"/>
</dbReference>
<sequence>MRSTLEPPLGSPSAWASRSTLGQPPGPRPEHDLGGPHLKELILSRLFVREAGPPRIGRFSLLQLLGEGGMGVVFAAYDEDLDRKVAIKVLRAQATAQPDRLRARMLREARLMAQLSHTNVITVHEVGEHEGQVFIAMEFVRGQPLDAWLAACRARTGGARWHDLLGPFVQAGAGLVAAHRAGLVHRDFKPQNVIVRSDGVVKVLDFGLACAAPQDDRVATTADDHEREAATTCERLTQTGAVMGTPTYMAPEQHLGIPADERSDQFSFCVALYEALYGQHPFGGSTLEALRRAVLAGHVREPPPGSPVPLRIRRLLMRGLAARPEARHPSFAGLLEALAADPAGARRRWLAVGGLVLAASAATWVLASRGAEAEPPCSGVAHELAEVWSDERQAAITTAIQATGLPYAEATWQRVAPTLDAYAHDWTAMRAASCRAHFDALESDRHYDLRTACLVRRRVALATMVSALAEARPADLENMAQATSALPPLAACGDTEALAAAVPPPEDPAVARAVEVHRGALAQADAYEALGRHEDARALVAPVLASQEVKAYAPLEAEARLSLGTVELTALRYGAAVEALTQALETSLRAGHLAVAAEAFARRIFVQGQTGRGKEALQDVPLARALVEWSGDDQLRWLLLNNTGMTYYALDRHSEAQESMLAALATKERLGDLDFEYGVTLTNVGMVSLALGDLRGARGYLARSLERDEGALGTDHPRVALARLGLAAVELHAGRYDAALAGMRAAIASLVRVHGPSSEVLLNCFLQLADLSNRRGAHAGALAYTDQAAAIRAAHDLEGNPILVNLFMQRAAALEGLGRSEEATAELQAGLAVFEAGPSPAHAAWIHDASGRLSLQRGDAGGALAAFRRARVLHAGAPSPMPYLLAATDIRIATALRAAGDRVAALELASRALAQLLATPQRHHVVMMAELRLEVGDLLLAAGRVTEAREQFETAHRDLAATAEPHNPWLARLEFAMARALMKGPAGERPRAESLARGALATLRRHAPGFEPEAEAVEGFLRQEFKNSTGRAN</sequence>
<feature type="domain" description="Protein kinase" evidence="7">
    <location>
        <begin position="59"/>
        <end position="350"/>
    </location>
</feature>
<organism evidence="8 9">
    <name type="scientific">Nannocystis bainbridge</name>
    <dbReference type="NCBI Taxonomy" id="2995303"/>
    <lineage>
        <taxon>Bacteria</taxon>
        <taxon>Pseudomonadati</taxon>
        <taxon>Myxococcota</taxon>
        <taxon>Polyangia</taxon>
        <taxon>Nannocystales</taxon>
        <taxon>Nannocystaceae</taxon>
        <taxon>Nannocystis</taxon>
    </lineage>
</organism>
<evidence type="ECO:0000256" key="6">
    <source>
        <dbReference type="SAM" id="MobiDB-lite"/>
    </source>
</evidence>
<dbReference type="SUPFAM" id="SSF56112">
    <property type="entry name" value="Protein kinase-like (PK-like)"/>
    <property type="match status" value="1"/>
</dbReference>
<name>A0ABT5DPP9_9BACT</name>
<keyword evidence="2 5" id="KW-0547">Nucleotide-binding</keyword>
<keyword evidence="9" id="KW-1185">Reference proteome</keyword>
<feature type="binding site" evidence="5">
    <location>
        <position position="88"/>
    </location>
    <ligand>
        <name>ATP</name>
        <dbReference type="ChEBI" id="CHEBI:30616"/>
    </ligand>
</feature>
<dbReference type="RefSeq" id="WP_272084056.1">
    <property type="nucleotide sequence ID" value="NZ_JAQNDL010000001.1"/>
</dbReference>
<keyword evidence="4 5" id="KW-0067">ATP-binding</keyword>
<accession>A0ABT5DPP9</accession>
<dbReference type="Proteomes" id="UP001221686">
    <property type="component" value="Unassembled WGS sequence"/>
</dbReference>
<dbReference type="CDD" id="cd14014">
    <property type="entry name" value="STKc_PknB_like"/>
    <property type="match status" value="1"/>
</dbReference>
<dbReference type="PROSITE" id="PS00107">
    <property type="entry name" value="PROTEIN_KINASE_ATP"/>
    <property type="match status" value="1"/>
</dbReference>
<dbReference type="GO" id="GO:0016301">
    <property type="term" value="F:kinase activity"/>
    <property type="evidence" value="ECO:0007669"/>
    <property type="project" value="UniProtKB-KW"/>
</dbReference>
<evidence type="ECO:0000256" key="4">
    <source>
        <dbReference type="ARBA" id="ARBA00022840"/>
    </source>
</evidence>
<dbReference type="InterPro" id="IPR008271">
    <property type="entry name" value="Ser/Thr_kinase_AS"/>
</dbReference>
<evidence type="ECO:0000256" key="2">
    <source>
        <dbReference type="ARBA" id="ARBA00022741"/>
    </source>
</evidence>
<comment type="caution">
    <text evidence="8">The sequence shown here is derived from an EMBL/GenBank/DDBJ whole genome shotgun (WGS) entry which is preliminary data.</text>
</comment>
<feature type="region of interest" description="Disordered" evidence="6">
    <location>
        <begin position="1"/>
        <end position="35"/>
    </location>
</feature>
<keyword evidence="3 8" id="KW-0418">Kinase</keyword>
<reference evidence="8 9" key="1">
    <citation type="submission" date="2022-11" db="EMBL/GenBank/DDBJ databases">
        <title>Minimal conservation of predation-associated metabolite biosynthetic gene clusters underscores biosynthetic potential of Myxococcota including descriptions for ten novel species: Archangium lansinium sp. nov., Myxococcus landrumus sp. nov., Nannocystis bai.</title>
        <authorList>
            <person name="Ahearne A."/>
            <person name="Stevens C."/>
            <person name="Dowd S."/>
        </authorList>
    </citation>
    <scope>NUCLEOTIDE SEQUENCE [LARGE SCALE GENOMIC DNA]</scope>
    <source>
        <strain evidence="8 9">BB15-2</strain>
    </source>
</reference>
<keyword evidence="1" id="KW-0808">Transferase</keyword>
<dbReference type="Pfam" id="PF13424">
    <property type="entry name" value="TPR_12"/>
    <property type="match status" value="1"/>
</dbReference>
<dbReference type="PROSITE" id="PS00108">
    <property type="entry name" value="PROTEIN_KINASE_ST"/>
    <property type="match status" value="1"/>
</dbReference>
<dbReference type="Gene3D" id="1.10.510.10">
    <property type="entry name" value="Transferase(Phosphotransferase) domain 1"/>
    <property type="match status" value="1"/>
</dbReference>
<evidence type="ECO:0000256" key="3">
    <source>
        <dbReference type="ARBA" id="ARBA00022777"/>
    </source>
</evidence>
<dbReference type="InterPro" id="IPR000719">
    <property type="entry name" value="Prot_kinase_dom"/>
</dbReference>
<dbReference type="Gene3D" id="1.25.40.10">
    <property type="entry name" value="Tetratricopeptide repeat domain"/>
    <property type="match status" value="2"/>
</dbReference>